<comment type="caution">
    <text evidence="2">The sequence shown here is derived from an EMBL/GenBank/DDBJ whole genome shotgun (WGS) entry which is preliminary data.</text>
</comment>
<dbReference type="RefSeq" id="WP_136447771.1">
    <property type="nucleotide sequence ID" value="NZ_SSXH01000164.1"/>
</dbReference>
<reference evidence="2 3" key="1">
    <citation type="submission" date="2019-04" db="EMBL/GenBank/DDBJ databases">
        <title>Draft genome sequences for three unisolated Alnus-infective Frankia Sp+ strains, AgTrS, AiOr and AvVan, the first sequenced Frankia strains able to sporulate in-planta.</title>
        <authorList>
            <person name="Bethencourt L."/>
            <person name="Vautrin F."/>
            <person name="Taib N."/>
            <person name="Dubost A."/>
            <person name="Castro-Garcia L."/>
            <person name="Imbaud O."/>
            <person name="Abrouk D."/>
            <person name="Fournier P."/>
            <person name="Briolay J."/>
            <person name="Nguyen A."/>
            <person name="Normand P."/>
            <person name="Fernandez M.P."/>
            <person name="Brochier-Armanet C."/>
            <person name="Herrera-Belaroussi A."/>
        </authorList>
    </citation>
    <scope>NUCLEOTIDE SEQUENCE [LARGE SCALE GENOMIC DNA]</scope>
    <source>
        <strain evidence="2 3">AvVan</strain>
    </source>
</reference>
<dbReference type="OrthoDB" id="3216167at2"/>
<accession>A0A4S5ERU4</accession>
<proteinExistence type="predicted"/>
<protein>
    <submittedName>
        <fullName evidence="2">Uncharacterized protein</fullName>
    </submittedName>
</protein>
<dbReference type="Proteomes" id="UP000305282">
    <property type="component" value="Unassembled WGS sequence"/>
</dbReference>
<name>A0A4S5ERU4_9ACTN</name>
<evidence type="ECO:0000313" key="3">
    <source>
        <dbReference type="Proteomes" id="UP000305282"/>
    </source>
</evidence>
<keyword evidence="3" id="KW-1185">Reference proteome</keyword>
<evidence type="ECO:0000256" key="1">
    <source>
        <dbReference type="SAM" id="MobiDB-lite"/>
    </source>
</evidence>
<evidence type="ECO:0000313" key="2">
    <source>
        <dbReference type="EMBL" id="THJ74852.1"/>
    </source>
</evidence>
<sequence>MTKQRTRRADAAETADDAAPPDPTYPVQLPAKPGVTVHYSKISGRRTAVIDQGITASALTAALARYLPGDVPLVETVTHVGAAMLIFQGAPDPRESDAPGDGEAT</sequence>
<organism evidence="2 3">
    <name type="scientific">Candidatus Frankia alpina</name>
    <dbReference type="NCBI Taxonomy" id="2699483"/>
    <lineage>
        <taxon>Bacteria</taxon>
        <taxon>Bacillati</taxon>
        <taxon>Actinomycetota</taxon>
        <taxon>Actinomycetes</taxon>
        <taxon>Frankiales</taxon>
        <taxon>Frankiaceae</taxon>
        <taxon>Frankia</taxon>
    </lineage>
</organism>
<dbReference type="AlphaFoldDB" id="A0A4S5ERU4"/>
<dbReference type="EMBL" id="SSXH01000164">
    <property type="protein sequence ID" value="THJ74852.1"/>
    <property type="molecule type" value="Genomic_DNA"/>
</dbReference>
<gene>
    <name evidence="2" type="ORF">E7Y31_08985</name>
</gene>
<feature type="region of interest" description="Disordered" evidence="1">
    <location>
        <begin position="1"/>
        <end position="31"/>
    </location>
</feature>